<gene>
    <name evidence="3" type="ORF">OBBRIDRAFT_884303</name>
</gene>
<evidence type="ECO:0000256" key="1">
    <source>
        <dbReference type="SAM" id="MobiDB-lite"/>
    </source>
</evidence>
<feature type="compositionally biased region" description="Basic residues" evidence="1">
    <location>
        <begin position="127"/>
        <end position="137"/>
    </location>
</feature>
<reference evidence="3 4" key="1">
    <citation type="submission" date="2016-07" db="EMBL/GenBank/DDBJ databases">
        <title>Draft genome of the white-rot fungus Obba rivulosa 3A-2.</title>
        <authorList>
            <consortium name="DOE Joint Genome Institute"/>
            <person name="Miettinen O."/>
            <person name="Riley R."/>
            <person name="Acob R."/>
            <person name="Barry K."/>
            <person name="Cullen D."/>
            <person name="De Vries R."/>
            <person name="Hainaut M."/>
            <person name="Hatakka A."/>
            <person name="Henrissat B."/>
            <person name="Hilden K."/>
            <person name="Kuo R."/>
            <person name="Labutti K."/>
            <person name="Lipzen A."/>
            <person name="Makela M.R."/>
            <person name="Sandor L."/>
            <person name="Spatafora J.W."/>
            <person name="Grigoriev I.V."/>
            <person name="Hibbett D.S."/>
        </authorList>
    </citation>
    <scope>NUCLEOTIDE SEQUENCE [LARGE SCALE GENOMIC DNA]</scope>
    <source>
        <strain evidence="3 4">3A-2</strain>
    </source>
</reference>
<protein>
    <recommendedName>
        <fullName evidence="2">DUF4211 domain-containing protein</fullName>
    </recommendedName>
</protein>
<dbReference type="PANTHER" id="PTHR14689:SF0">
    <property type="entry name" value="COILED-COIL DOMAIN-CONTAINING PROTEIN 82"/>
    <property type="match status" value="1"/>
</dbReference>
<evidence type="ECO:0000259" key="2">
    <source>
        <dbReference type="Pfam" id="PF13926"/>
    </source>
</evidence>
<feature type="domain" description="DUF4211" evidence="2">
    <location>
        <begin position="253"/>
        <end position="389"/>
    </location>
</feature>
<dbReference type="PANTHER" id="PTHR14689">
    <property type="entry name" value="PHORBOL-ESTER_DAG-TYPE DOMAIN-CONTAINING PROTEIN"/>
    <property type="match status" value="1"/>
</dbReference>
<dbReference type="InterPro" id="IPR025451">
    <property type="entry name" value="DUF4211"/>
</dbReference>
<feature type="region of interest" description="Disordered" evidence="1">
    <location>
        <begin position="1"/>
        <end position="252"/>
    </location>
</feature>
<keyword evidence="4" id="KW-1185">Reference proteome</keyword>
<feature type="compositionally biased region" description="Low complexity" evidence="1">
    <location>
        <begin position="24"/>
        <end position="41"/>
    </location>
</feature>
<evidence type="ECO:0000313" key="3">
    <source>
        <dbReference type="EMBL" id="OCH94983.1"/>
    </source>
</evidence>
<feature type="compositionally biased region" description="Basic and acidic residues" evidence="1">
    <location>
        <begin position="1"/>
        <end position="12"/>
    </location>
</feature>
<dbReference type="AlphaFoldDB" id="A0A8E2DSM7"/>
<feature type="compositionally biased region" description="Basic residues" evidence="1">
    <location>
        <begin position="42"/>
        <end position="57"/>
    </location>
</feature>
<evidence type="ECO:0000313" key="4">
    <source>
        <dbReference type="Proteomes" id="UP000250043"/>
    </source>
</evidence>
<dbReference type="Pfam" id="PF13926">
    <property type="entry name" value="DUF4211"/>
    <property type="match status" value="1"/>
</dbReference>
<dbReference type="OrthoDB" id="21499at2759"/>
<organism evidence="3 4">
    <name type="scientific">Obba rivulosa</name>
    <dbReference type="NCBI Taxonomy" id="1052685"/>
    <lineage>
        <taxon>Eukaryota</taxon>
        <taxon>Fungi</taxon>
        <taxon>Dikarya</taxon>
        <taxon>Basidiomycota</taxon>
        <taxon>Agaricomycotina</taxon>
        <taxon>Agaricomycetes</taxon>
        <taxon>Polyporales</taxon>
        <taxon>Gelatoporiaceae</taxon>
        <taxon>Obba</taxon>
    </lineage>
</organism>
<sequence>MARKKAAPETPKKLKQKTLHGFVASSSSPAAAGPSRSTATTRQRRRARAKTPPKRPTLKSDDEDEGSESSDVAAIRFEPTAIEVSDEERPLRTHLSQKRKSRQVRDDSEEQEMPASSEEEPEESPIVRKRASGKRKLTVSGSEEEDIQPKRRKLLKGVRPPSPDEEKSDLLDEIDEDKIIEPRFRTRNKKTAYQKNLEKIKRRKLGKKSLTPSSESDSEDTDEPAPFSHAKPHEKSSSNVSQSANDDGAADDSFIVEDDGAVAPELPAEFSMNTHQDLMHHFKIICQLFLHLAVQKAGDREAAMAELLQKEYFSVPLQVTRRKLDGLRDSLVASSVWRQDFKNSLARYPEFELTHLDYTVPGCDACHLGSRLSTLEGRLSGDPYDRTTFESLEGSEDSEAHGDDVNGAPKRVFSLGRFCGMRTKVFHKFMHWEYHLFEALSREVEDLHARVESRGFVRVSHAKGKRPPDDLSDADGIMEWLDDRGIIDLEWRNIKQMMDSARNLEMRAKKGEDEDDL</sequence>
<accession>A0A8E2DSM7</accession>
<name>A0A8E2DSM7_9APHY</name>
<dbReference type="Proteomes" id="UP000250043">
    <property type="component" value="Unassembled WGS sequence"/>
</dbReference>
<dbReference type="GO" id="GO:0005634">
    <property type="term" value="C:nucleus"/>
    <property type="evidence" value="ECO:0007669"/>
    <property type="project" value="TreeGrafter"/>
</dbReference>
<feature type="compositionally biased region" description="Acidic residues" evidence="1">
    <location>
        <begin position="107"/>
        <end position="123"/>
    </location>
</feature>
<dbReference type="EMBL" id="KV722339">
    <property type="protein sequence ID" value="OCH94983.1"/>
    <property type="molecule type" value="Genomic_DNA"/>
</dbReference>
<proteinExistence type="predicted"/>